<keyword evidence="3" id="KW-0677">Repeat</keyword>
<evidence type="ECO:0000256" key="1">
    <source>
        <dbReference type="ARBA" id="ARBA00009283"/>
    </source>
</evidence>
<evidence type="ECO:0000259" key="8">
    <source>
        <dbReference type="PROSITE" id="PS50102"/>
    </source>
</evidence>
<keyword evidence="4" id="KW-0378">Hydrolase</keyword>
<sequence>MHYVKGAFNKERVLQSYNGTQVGGTELSFRLNWASSGVGERCPNAGLKHSIFVGDLAPDVTYNLLQDTFRTQYPSVRGAKVVTGPNTGRSKGHGFVKFADEMERNLAGLYTAGVPTIPMDTDPTNTTFGKLGVDASERILQAVKDFLKVKSSLKSNDDWVIVLDGTQEGAYQWNAKLLAITKAYNAIFPEVLQVSDILEFKGACSDRGVIMLLVFLSSQLIVKRNLGVEF</sequence>
<dbReference type="GO" id="GO:0005829">
    <property type="term" value="C:cytosol"/>
    <property type="evidence" value="ECO:0007669"/>
    <property type="project" value="TreeGrafter"/>
</dbReference>
<dbReference type="PROSITE" id="PS50102">
    <property type="entry name" value="RRM"/>
    <property type="match status" value="1"/>
</dbReference>
<organism evidence="9 10">
    <name type="scientific">Artemisia annua</name>
    <name type="common">Sweet wormwood</name>
    <dbReference type="NCBI Taxonomy" id="35608"/>
    <lineage>
        <taxon>Eukaryota</taxon>
        <taxon>Viridiplantae</taxon>
        <taxon>Streptophyta</taxon>
        <taxon>Embryophyta</taxon>
        <taxon>Tracheophyta</taxon>
        <taxon>Spermatophyta</taxon>
        <taxon>Magnoliopsida</taxon>
        <taxon>eudicotyledons</taxon>
        <taxon>Gunneridae</taxon>
        <taxon>Pentapetalae</taxon>
        <taxon>asterids</taxon>
        <taxon>campanulids</taxon>
        <taxon>Asterales</taxon>
        <taxon>Asteraceae</taxon>
        <taxon>Asteroideae</taxon>
        <taxon>Anthemideae</taxon>
        <taxon>Artemisiinae</taxon>
        <taxon>Artemisia</taxon>
    </lineage>
</organism>
<dbReference type="Gene3D" id="3.30.70.330">
    <property type="match status" value="1"/>
</dbReference>
<dbReference type="SUPFAM" id="SSF54928">
    <property type="entry name" value="RNA-binding domain, RBD"/>
    <property type="match status" value="1"/>
</dbReference>
<keyword evidence="5 7" id="KW-0694">RNA-binding</keyword>
<gene>
    <name evidence="9" type="ORF">CTI12_AA587640</name>
</gene>
<dbReference type="OrthoDB" id="446113at2759"/>
<dbReference type="InterPro" id="IPR035979">
    <property type="entry name" value="RBD_domain_sf"/>
</dbReference>
<dbReference type="SMART" id="SM00360">
    <property type="entry name" value="RRM"/>
    <property type="match status" value="1"/>
</dbReference>
<dbReference type="PANTHER" id="PTHR47640">
    <property type="entry name" value="TRNA SELENOCYSTEINE 1-ASSOCIATED PROTEIN 1-RELATED-RELATED"/>
    <property type="match status" value="1"/>
</dbReference>
<dbReference type="GO" id="GO:0006397">
    <property type="term" value="P:mRNA processing"/>
    <property type="evidence" value="ECO:0007669"/>
    <property type="project" value="UniProtKB-KW"/>
</dbReference>
<proteinExistence type="inferred from homology"/>
<keyword evidence="10" id="KW-1185">Reference proteome</keyword>
<keyword evidence="2" id="KW-0507">mRNA processing</keyword>
<dbReference type="GO" id="GO:0003729">
    <property type="term" value="F:mRNA binding"/>
    <property type="evidence" value="ECO:0007669"/>
    <property type="project" value="InterPro"/>
</dbReference>
<name>A0A2U1KLU5_ARTAN</name>
<protein>
    <recommendedName>
        <fullName evidence="8">RRM domain-containing protein</fullName>
    </recommendedName>
</protein>
<comment type="similarity">
    <text evidence="1">Belongs to the GDA1/CD39 NTPase family.</text>
</comment>
<dbReference type="InterPro" id="IPR000407">
    <property type="entry name" value="GDA1_CD39_NTPase"/>
</dbReference>
<evidence type="ECO:0000256" key="4">
    <source>
        <dbReference type="ARBA" id="ARBA00022801"/>
    </source>
</evidence>
<evidence type="ECO:0000256" key="5">
    <source>
        <dbReference type="ARBA" id="ARBA00022884"/>
    </source>
</evidence>
<evidence type="ECO:0000256" key="2">
    <source>
        <dbReference type="ARBA" id="ARBA00022664"/>
    </source>
</evidence>
<evidence type="ECO:0000256" key="7">
    <source>
        <dbReference type="PROSITE-ProRule" id="PRU00176"/>
    </source>
</evidence>
<dbReference type="InterPro" id="IPR000504">
    <property type="entry name" value="RRM_dom"/>
</dbReference>
<accession>A0A2U1KLU5</accession>
<feature type="active site" description="Proton acceptor" evidence="6">
    <location>
        <position position="168"/>
    </location>
</feature>
<dbReference type="PANTHER" id="PTHR47640:SF10">
    <property type="entry name" value="TRNA SELENOCYSTEINE 1-ASSOCIATED PROTEIN 1-RELATED"/>
    <property type="match status" value="1"/>
</dbReference>
<dbReference type="STRING" id="35608.A0A2U1KLU5"/>
<dbReference type="EMBL" id="PKPP01016424">
    <property type="protein sequence ID" value="PWA37735.1"/>
    <property type="molecule type" value="Genomic_DNA"/>
</dbReference>
<dbReference type="Pfam" id="PF01150">
    <property type="entry name" value="GDA1_CD39"/>
    <property type="match status" value="1"/>
</dbReference>
<feature type="domain" description="RRM" evidence="8">
    <location>
        <begin position="49"/>
        <end position="101"/>
    </location>
</feature>
<evidence type="ECO:0000256" key="3">
    <source>
        <dbReference type="ARBA" id="ARBA00022737"/>
    </source>
</evidence>
<dbReference type="InterPro" id="IPR012677">
    <property type="entry name" value="Nucleotide-bd_a/b_plait_sf"/>
</dbReference>
<comment type="caution">
    <text evidence="9">The sequence shown here is derived from an EMBL/GenBank/DDBJ whole genome shotgun (WGS) entry which is preliminary data.</text>
</comment>
<reference evidence="9 10" key="1">
    <citation type="journal article" date="2018" name="Mol. Plant">
        <title>The genome of Artemisia annua provides insight into the evolution of Asteraceae family and artemisinin biosynthesis.</title>
        <authorList>
            <person name="Shen Q."/>
            <person name="Zhang L."/>
            <person name="Liao Z."/>
            <person name="Wang S."/>
            <person name="Yan T."/>
            <person name="Shi P."/>
            <person name="Liu M."/>
            <person name="Fu X."/>
            <person name="Pan Q."/>
            <person name="Wang Y."/>
            <person name="Lv Z."/>
            <person name="Lu X."/>
            <person name="Zhang F."/>
            <person name="Jiang W."/>
            <person name="Ma Y."/>
            <person name="Chen M."/>
            <person name="Hao X."/>
            <person name="Li L."/>
            <person name="Tang Y."/>
            <person name="Lv G."/>
            <person name="Zhou Y."/>
            <person name="Sun X."/>
            <person name="Brodelius P.E."/>
            <person name="Rose J.K.C."/>
            <person name="Tang K."/>
        </authorList>
    </citation>
    <scope>NUCLEOTIDE SEQUENCE [LARGE SCALE GENOMIC DNA]</scope>
    <source>
        <strain evidence="10">cv. Huhao1</strain>
        <tissue evidence="9">Leaf</tissue>
    </source>
</reference>
<dbReference type="AlphaFoldDB" id="A0A2U1KLU5"/>
<evidence type="ECO:0000313" key="9">
    <source>
        <dbReference type="EMBL" id="PWA37735.1"/>
    </source>
</evidence>
<dbReference type="Pfam" id="PF00076">
    <property type="entry name" value="RRM_1"/>
    <property type="match status" value="1"/>
</dbReference>
<dbReference type="GO" id="GO:0016787">
    <property type="term" value="F:hydrolase activity"/>
    <property type="evidence" value="ECO:0007669"/>
    <property type="project" value="UniProtKB-KW"/>
</dbReference>
<dbReference type="InterPro" id="IPR050825">
    <property type="entry name" value="RBM42_RBP45_47-like"/>
</dbReference>
<evidence type="ECO:0000313" key="10">
    <source>
        <dbReference type="Proteomes" id="UP000245207"/>
    </source>
</evidence>
<evidence type="ECO:0000256" key="6">
    <source>
        <dbReference type="PIRSR" id="PIRSR600407-1"/>
    </source>
</evidence>
<dbReference type="Proteomes" id="UP000245207">
    <property type="component" value="Unassembled WGS sequence"/>
</dbReference>